<dbReference type="PATRIC" id="fig|701521.8.peg.281"/>
<dbReference type="GO" id="GO:0016747">
    <property type="term" value="F:acyltransferase activity, transferring groups other than amino-acyl groups"/>
    <property type="evidence" value="ECO:0007669"/>
    <property type="project" value="InterPro"/>
</dbReference>
<dbReference type="CDD" id="cd04301">
    <property type="entry name" value="NAT_SF"/>
    <property type="match status" value="1"/>
</dbReference>
<feature type="domain" description="N-acetyltransferase" evidence="1">
    <location>
        <begin position="3"/>
        <end position="160"/>
    </location>
</feature>
<dbReference type="Pfam" id="PF00583">
    <property type="entry name" value="Acetyltransf_1"/>
    <property type="match status" value="1"/>
</dbReference>
<evidence type="ECO:0000259" key="1">
    <source>
        <dbReference type="PROSITE" id="PS51186"/>
    </source>
</evidence>
<dbReference type="RefSeq" id="WP_014214811.1">
    <property type="nucleotide sequence ID" value="NC_016605.1"/>
</dbReference>
<dbReference type="Gene3D" id="3.40.630.30">
    <property type="match status" value="1"/>
</dbReference>
<dbReference type="Proteomes" id="UP000005444">
    <property type="component" value="Chromosome"/>
</dbReference>
<gene>
    <name evidence="2" type="ordered locus">PECL_301</name>
</gene>
<reference evidence="2 3" key="1">
    <citation type="journal article" date="2012" name="J. Bacteriol.">
        <title>Complete Genome Sequence of the Beer Spoilage Organism Pediococcus claussenii ATCC BAA-344T.</title>
        <authorList>
            <person name="Pittet V."/>
            <person name="Abegunde T."/>
            <person name="Marfleet T."/>
            <person name="Haakensen M."/>
            <person name="Morrow K."/>
            <person name="Jayaprakash T."/>
            <person name="Schroeder K."/>
            <person name="Trost B."/>
            <person name="Byrns S."/>
            <person name="Bergsveinson J."/>
            <person name="Kusalik A."/>
            <person name="Ziola B."/>
        </authorList>
    </citation>
    <scope>NUCLEOTIDE SEQUENCE [LARGE SCALE GENOMIC DNA]</scope>
    <source>
        <strain evidence="2 3">ATCC BAA-344</strain>
    </source>
</reference>
<name>G8PAQ4_PEDCP</name>
<organism evidence="2 3">
    <name type="scientific">Pediococcus claussenii (strain ATCC BAA-344 / DSM 14800 / JCM 18046 / KCTC 3811 / LMG 21948 / P06)</name>
    <dbReference type="NCBI Taxonomy" id="701521"/>
    <lineage>
        <taxon>Bacteria</taxon>
        <taxon>Bacillati</taxon>
        <taxon>Bacillota</taxon>
        <taxon>Bacilli</taxon>
        <taxon>Lactobacillales</taxon>
        <taxon>Lactobacillaceae</taxon>
        <taxon>Pediococcus</taxon>
    </lineage>
</organism>
<proteinExistence type="predicted"/>
<dbReference type="KEGG" id="pce:PECL_301"/>
<sequence length="179" mass="19727">MSFTIKSISPDQYSTTVQIEKKAFAKADHSDGTEHLLITKLRNEKLYIPDFDIIAVSDKTQVIGHAMLSTAKIKNSSATISQKIGVLAPLAVLPNFQKQGVGTLLLHELEQRATKFGLLAISILGDPAYYGRFGYAPASTFDINAPFDVDNKFFMMKELQPHNLDNISGTLEYQASFGI</sequence>
<evidence type="ECO:0000313" key="2">
    <source>
        <dbReference type="EMBL" id="AEV94613.1"/>
    </source>
</evidence>
<dbReference type="EMBL" id="CP003137">
    <property type="protein sequence ID" value="AEV94613.1"/>
    <property type="molecule type" value="Genomic_DNA"/>
</dbReference>
<evidence type="ECO:0000313" key="3">
    <source>
        <dbReference type="Proteomes" id="UP000005444"/>
    </source>
</evidence>
<dbReference type="HOGENOM" id="CLU_081840_1_2_9"/>
<keyword evidence="3" id="KW-1185">Reference proteome</keyword>
<dbReference type="AlphaFoldDB" id="G8PAQ4"/>
<accession>G8PAQ4</accession>
<dbReference type="SUPFAM" id="SSF55729">
    <property type="entry name" value="Acyl-CoA N-acyltransferases (Nat)"/>
    <property type="match status" value="1"/>
</dbReference>
<protein>
    <submittedName>
        <fullName evidence="2">Acetyltransferase family protein</fullName>
    </submittedName>
</protein>
<dbReference type="STRING" id="701521.PECL_301"/>
<dbReference type="InterPro" id="IPR000182">
    <property type="entry name" value="GNAT_dom"/>
</dbReference>
<dbReference type="InterPro" id="IPR016181">
    <property type="entry name" value="Acyl_CoA_acyltransferase"/>
</dbReference>
<dbReference type="eggNOG" id="COG3153">
    <property type="taxonomic scope" value="Bacteria"/>
</dbReference>
<dbReference type="PROSITE" id="PS51186">
    <property type="entry name" value="GNAT"/>
    <property type="match status" value="1"/>
</dbReference>